<comment type="caution">
    <text evidence="2">The sequence shown here is derived from an EMBL/GenBank/DDBJ whole genome shotgun (WGS) entry which is preliminary data.</text>
</comment>
<proteinExistence type="predicted"/>
<gene>
    <name evidence="2" type="ORF">GOODEAATRI_034274</name>
</gene>
<protein>
    <submittedName>
        <fullName evidence="2">Uncharacterized protein</fullName>
    </submittedName>
</protein>
<evidence type="ECO:0000256" key="1">
    <source>
        <dbReference type="SAM" id="MobiDB-lite"/>
    </source>
</evidence>
<evidence type="ECO:0000313" key="3">
    <source>
        <dbReference type="Proteomes" id="UP001476798"/>
    </source>
</evidence>
<reference evidence="2 3" key="1">
    <citation type="submission" date="2021-06" db="EMBL/GenBank/DDBJ databases">
        <authorList>
            <person name="Palmer J.M."/>
        </authorList>
    </citation>
    <scope>NUCLEOTIDE SEQUENCE [LARGE SCALE GENOMIC DNA]</scope>
    <source>
        <strain evidence="2 3">GA_2019</strain>
        <tissue evidence="2">Muscle</tissue>
    </source>
</reference>
<dbReference type="EMBL" id="JAHRIO010098351">
    <property type="protein sequence ID" value="MEQ2190293.1"/>
    <property type="molecule type" value="Genomic_DNA"/>
</dbReference>
<keyword evidence="3" id="KW-1185">Reference proteome</keyword>
<organism evidence="2 3">
    <name type="scientific">Goodea atripinnis</name>
    <dbReference type="NCBI Taxonomy" id="208336"/>
    <lineage>
        <taxon>Eukaryota</taxon>
        <taxon>Metazoa</taxon>
        <taxon>Chordata</taxon>
        <taxon>Craniata</taxon>
        <taxon>Vertebrata</taxon>
        <taxon>Euteleostomi</taxon>
        <taxon>Actinopterygii</taxon>
        <taxon>Neopterygii</taxon>
        <taxon>Teleostei</taxon>
        <taxon>Neoteleostei</taxon>
        <taxon>Acanthomorphata</taxon>
        <taxon>Ovalentaria</taxon>
        <taxon>Atherinomorphae</taxon>
        <taxon>Cyprinodontiformes</taxon>
        <taxon>Goodeidae</taxon>
        <taxon>Goodea</taxon>
    </lineage>
</organism>
<dbReference type="Proteomes" id="UP001476798">
    <property type="component" value="Unassembled WGS sequence"/>
</dbReference>
<sequence length="104" mass="11782">MKELNWKEPTLVLESKQRQIYLGLIHFLSESLTLLSNQVYFFSNIRPEFTSQKTVPSPSPNPEESCSGTKDTNLSPYLLQTRPQTLVLRLSPRPRAETSSCAGL</sequence>
<feature type="region of interest" description="Disordered" evidence="1">
    <location>
        <begin position="50"/>
        <end position="77"/>
    </location>
</feature>
<accession>A0ABV0Q3D5</accession>
<evidence type="ECO:0000313" key="2">
    <source>
        <dbReference type="EMBL" id="MEQ2190293.1"/>
    </source>
</evidence>
<name>A0ABV0Q3D5_9TELE</name>